<feature type="non-terminal residue" evidence="8">
    <location>
        <position position="1"/>
    </location>
</feature>
<dbReference type="InterPro" id="IPR024461">
    <property type="entry name" value="CCDC90-like"/>
</dbReference>
<dbReference type="GO" id="GO:0005739">
    <property type="term" value="C:mitochondrion"/>
    <property type="evidence" value="ECO:0007669"/>
    <property type="project" value="UniProtKB-SubCell"/>
</dbReference>
<evidence type="ECO:0000313" key="8">
    <source>
        <dbReference type="EMBL" id="KAF2221418.1"/>
    </source>
</evidence>
<reference evidence="9" key="1">
    <citation type="journal article" date="2020" name="Stud. Mycol.">
        <title>101 Dothideomycetes genomes: A test case for predicting lifestyles and emergence of pathogens.</title>
        <authorList>
            <person name="Haridas S."/>
            <person name="Albert R."/>
            <person name="Binder M."/>
            <person name="Bloem J."/>
            <person name="LaButti K."/>
            <person name="Salamov A."/>
            <person name="Andreopoulos B."/>
            <person name="Baker S."/>
            <person name="Barry K."/>
            <person name="Bills G."/>
            <person name="Bluhm B."/>
            <person name="Cannon C."/>
            <person name="Castanera R."/>
            <person name="Culley D."/>
            <person name="Daum C."/>
            <person name="Ezra D."/>
            <person name="Gonzalez J."/>
            <person name="Henrissat B."/>
            <person name="Kuo A."/>
            <person name="Liang C."/>
            <person name="Lipzen A."/>
            <person name="Lutzoni F."/>
            <person name="Magnuson J."/>
            <person name="Mondo S."/>
            <person name="Nolan M."/>
            <person name="Ohm R."/>
            <person name="Pangilinan J."/>
            <person name="Park H.-J."/>
            <person name="Ramirez L."/>
            <person name="Alfaro M."/>
            <person name="Sun H."/>
            <person name="Tritt A."/>
            <person name="Yoshinaga Y."/>
            <person name="Zwiers L.-H."/>
            <person name="Turgeon B."/>
            <person name="Goodwin S."/>
            <person name="Spatafora J."/>
            <person name="Crous P."/>
            <person name="Grigoriev I."/>
        </authorList>
    </citation>
    <scope>NUCLEOTIDE SEQUENCE [LARGE SCALE GENOMIC DNA]</scope>
    <source>
        <strain evidence="9">CECT 20119</strain>
    </source>
</reference>
<keyword evidence="7" id="KW-0472">Membrane</keyword>
<evidence type="ECO:0000256" key="5">
    <source>
        <dbReference type="ARBA" id="ARBA00023054"/>
    </source>
</evidence>
<dbReference type="PANTHER" id="PTHR14360:SF12">
    <property type="entry name" value="MOZ PROTEIN REPRESENTS A CHROMATIN-ASSOCIATED ACETYLTRANSFERASE"/>
    <property type="match status" value="1"/>
</dbReference>
<dbReference type="Pfam" id="PF07798">
    <property type="entry name" value="CCDC90-like"/>
    <property type="match status" value="1"/>
</dbReference>
<accession>A0A6A6G796</accession>
<dbReference type="Gene3D" id="1.20.5.340">
    <property type="match status" value="1"/>
</dbReference>
<organism evidence="8 9">
    <name type="scientific">Elsinoe ampelina</name>
    <dbReference type="NCBI Taxonomy" id="302913"/>
    <lineage>
        <taxon>Eukaryota</taxon>
        <taxon>Fungi</taxon>
        <taxon>Dikarya</taxon>
        <taxon>Ascomycota</taxon>
        <taxon>Pezizomycotina</taxon>
        <taxon>Dothideomycetes</taxon>
        <taxon>Dothideomycetidae</taxon>
        <taxon>Myriangiales</taxon>
        <taxon>Elsinoaceae</taxon>
        <taxon>Elsinoe</taxon>
    </lineage>
</organism>
<proteinExistence type="predicted"/>
<dbReference type="GO" id="GO:0016020">
    <property type="term" value="C:membrane"/>
    <property type="evidence" value="ECO:0007669"/>
    <property type="project" value="UniProtKB-SubCell"/>
</dbReference>
<dbReference type="Proteomes" id="UP000799538">
    <property type="component" value="Unassembled WGS sequence"/>
</dbReference>
<evidence type="ECO:0000256" key="7">
    <source>
        <dbReference type="ARBA" id="ARBA00023136"/>
    </source>
</evidence>
<dbReference type="OrthoDB" id="5424147at2759"/>
<name>A0A6A6G796_9PEZI</name>
<dbReference type="PANTHER" id="PTHR14360">
    <property type="entry name" value="PROTEIN FMP32, MITOCHONDRIAL"/>
    <property type="match status" value="1"/>
</dbReference>
<evidence type="ECO:0000256" key="6">
    <source>
        <dbReference type="ARBA" id="ARBA00023128"/>
    </source>
</evidence>
<keyword evidence="5" id="KW-0175">Coiled coil</keyword>
<dbReference type="AlphaFoldDB" id="A0A6A6G796"/>
<sequence length="219" mass="24821">QIPTSYYHENATTEERPPHITTPRYVHHFDTYSLVRRLTDGGWTPPQAITTMKAVRLILADNIGLARSGLVSKSQVENEQYLFRAACSELRTEVGMRRKAETEKSRTERTGLQHEVDILGQRVGMETQGLREELKGMVEGRKMAVREEGRGTDGKIQELNYRITVALNSDSRSDVEGVRWLITKRAIAALAICAMMVLGSLRYASSVMQAEEEARKRER</sequence>
<evidence type="ECO:0000256" key="4">
    <source>
        <dbReference type="ARBA" id="ARBA00022989"/>
    </source>
</evidence>
<comment type="subcellular location">
    <subcellularLocation>
        <location evidence="2">Membrane</location>
    </subcellularLocation>
    <subcellularLocation>
        <location evidence="1">Mitochondrion</location>
    </subcellularLocation>
</comment>
<keyword evidence="9" id="KW-1185">Reference proteome</keyword>
<dbReference type="EMBL" id="ML992510">
    <property type="protein sequence ID" value="KAF2221418.1"/>
    <property type="molecule type" value="Genomic_DNA"/>
</dbReference>
<protein>
    <submittedName>
        <fullName evidence="8">Uncharacterized protein</fullName>
    </submittedName>
</protein>
<keyword evidence="6" id="KW-0496">Mitochondrion</keyword>
<keyword evidence="3" id="KW-0812">Transmembrane</keyword>
<evidence type="ECO:0000256" key="3">
    <source>
        <dbReference type="ARBA" id="ARBA00022692"/>
    </source>
</evidence>
<evidence type="ECO:0000313" key="9">
    <source>
        <dbReference type="Proteomes" id="UP000799538"/>
    </source>
</evidence>
<feature type="non-terminal residue" evidence="8">
    <location>
        <position position="219"/>
    </location>
</feature>
<evidence type="ECO:0000256" key="2">
    <source>
        <dbReference type="ARBA" id="ARBA00004370"/>
    </source>
</evidence>
<gene>
    <name evidence="8" type="ORF">BDZ85DRAFT_177377</name>
</gene>
<evidence type="ECO:0000256" key="1">
    <source>
        <dbReference type="ARBA" id="ARBA00004173"/>
    </source>
</evidence>
<keyword evidence="4" id="KW-1133">Transmembrane helix</keyword>